<dbReference type="GO" id="GO:0004674">
    <property type="term" value="F:protein serine/threonine kinase activity"/>
    <property type="evidence" value="ECO:0007669"/>
    <property type="project" value="UniProtKB-KW"/>
</dbReference>
<dbReference type="EC" id="2.7.11.1" evidence="3"/>
<dbReference type="CDD" id="cd08215">
    <property type="entry name" value="STKc_Nek"/>
    <property type="match status" value="1"/>
</dbReference>
<dbReference type="InterPro" id="IPR017441">
    <property type="entry name" value="Protein_kinase_ATP_BS"/>
</dbReference>
<evidence type="ECO:0000256" key="10">
    <source>
        <dbReference type="ARBA" id="ARBA00022842"/>
    </source>
</evidence>
<comment type="catalytic activity">
    <reaction evidence="12">
        <text>L-seryl-[protein] + ATP = O-phospho-L-seryl-[protein] + ADP + H(+)</text>
        <dbReference type="Rhea" id="RHEA:17989"/>
        <dbReference type="Rhea" id="RHEA-COMP:9863"/>
        <dbReference type="Rhea" id="RHEA-COMP:11604"/>
        <dbReference type="ChEBI" id="CHEBI:15378"/>
        <dbReference type="ChEBI" id="CHEBI:29999"/>
        <dbReference type="ChEBI" id="CHEBI:30616"/>
        <dbReference type="ChEBI" id="CHEBI:83421"/>
        <dbReference type="ChEBI" id="CHEBI:456216"/>
        <dbReference type="EC" id="2.7.11.1"/>
    </reaction>
</comment>
<evidence type="ECO:0000256" key="5">
    <source>
        <dbReference type="ARBA" id="ARBA00022679"/>
    </source>
</evidence>
<proteinExistence type="inferred from homology"/>
<comment type="caution">
    <text evidence="17">The sequence shown here is derived from an EMBL/GenBank/DDBJ whole genome shotgun (WGS) entry which is preliminary data.</text>
</comment>
<dbReference type="InterPro" id="IPR051131">
    <property type="entry name" value="NEK_Ser/Thr_kinase_NIMA"/>
</dbReference>
<dbReference type="PROSITE" id="PS00107">
    <property type="entry name" value="PROTEIN_KINASE_ATP"/>
    <property type="match status" value="1"/>
</dbReference>
<keyword evidence="10" id="KW-0460">Magnesium</keyword>
<evidence type="ECO:0000256" key="13">
    <source>
        <dbReference type="PROSITE-ProRule" id="PRU10141"/>
    </source>
</evidence>
<evidence type="ECO:0000313" key="17">
    <source>
        <dbReference type="EMBL" id="CAI2367339.1"/>
    </source>
</evidence>
<organism evidence="17 18">
    <name type="scientific">Euplotes crassus</name>
    <dbReference type="NCBI Taxonomy" id="5936"/>
    <lineage>
        <taxon>Eukaryota</taxon>
        <taxon>Sar</taxon>
        <taxon>Alveolata</taxon>
        <taxon>Ciliophora</taxon>
        <taxon>Intramacronucleata</taxon>
        <taxon>Spirotrichea</taxon>
        <taxon>Hypotrichia</taxon>
        <taxon>Euplotida</taxon>
        <taxon>Euplotidae</taxon>
        <taxon>Moneuplotes</taxon>
    </lineage>
</organism>
<dbReference type="Gene3D" id="3.30.200.20">
    <property type="entry name" value="Phosphorylase Kinase, domain 1"/>
    <property type="match status" value="1"/>
</dbReference>
<keyword evidence="7 13" id="KW-0547">Nucleotide-binding</keyword>
<reference evidence="17" key="1">
    <citation type="submission" date="2023-07" db="EMBL/GenBank/DDBJ databases">
        <authorList>
            <consortium name="AG Swart"/>
            <person name="Singh M."/>
            <person name="Singh A."/>
            <person name="Seah K."/>
            <person name="Emmerich C."/>
        </authorList>
    </citation>
    <scope>NUCLEOTIDE SEQUENCE</scope>
    <source>
        <strain evidence="17">DP1</strain>
    </source>
</reference>
<keyword evidence="8" id="KW-0418">Kinase</keyword>
<dbReference type="PROSITE" id="PS50011">
    <property type="entry name" value="PROTEIN_KINASE_DOM"/>
    <property type="match status" value="1"/>
</dbReference>
<dbReference type="InterPro" id="IPR011009">
    <property type="entry name" value="Kinase-like_dom_sf"/>
</dbReference>
<evidence type="ECO:0000256" key="15">
    <source>
        <dbReference type="SAM" id="MobiDB-lite"/>
    </source>
</evidence>
<evidence type="ECO:0000256" key="14">
    <source>
        <dbReference type="RuleBase" id="RU000304"/>
    </source>
</evidence>
<dbReference type="InterPro" id="IPR000719">
    <property type="entry name" value="Prot_kinase_dom"/>
</dbReference>
<accession>A0AAD1UL49</accession>
<dbReference type="GO" id="GO:0005524">
    <property type="term" value="F:ATP binding"/>
    <property type="evidence" value="ECO:0007669"/>
    <property type="project" value="UniProtKB-UniRule"/>
</dbReference>
<dbReference type="Gene3D" id="1.10.510.10">
    <property type="entry name" value="Transferase(Phosphotransferase) domain 1"/>
    <property type="match status" value="1"/>
</dbReference>
<comment type="cofactor">
    <cofactor evidence="1">
        <name>Mg(2+)</name>
        <dbReference type="ChEBI" id="CHEBI:18420"/>
    </cofactor>
</comment>
<comment type="similarity">
    <text evidence="2">Belongs to the protein kinase superfamily. NEK Ser/Thr protein kinase family. NIMA subfamily.</text>
</comment>
<keyword evidence="4 14" id="KW-0723">Serine/threonine-protein kinase</keyword>
<dbReference type="PROSITE" id="PS00108">
    <property type="entry name" value="PROTEIN_KINASE_ST"/>
    <property type="match status" value="1"/>
</dbReference>
<sequence>MDKYRKIKRIGIGSFGQALLVQSIVDRKCYVMKVINVGNMDKKQKQDALNEVRVLKAMRHPYIITYRESFMDKKFLCIVMDYADGGDMYKKIEFQKNVSKLMPENQLLDWFVQMALAIKHIHDNKILHRDLKTQNIFMTSNQEIKIGDFGIARVLQHTYDCAKTAIGTPYYLSPEICQEMPYNQKSDVWSLGCILYEMVTLRHAFDSNSMKGLVLKILRGTYPEIPSHYSQDLKDLISEMLIKDPARRPSIRKVVEKPFLSSRISTLLSNTITKHEFLQDDEDEGKTAKKSSKKILRKKLPHPESAFGKRSEEEKSEVSIMEGKEKMLLVKDSEKKSQGFKSYLKYKASQKSSKIDKYEDSKDSSDEHKEIDEGYEEPINERTIQKFLQNLPGVQATDSQTYRIEALRVYLEDNLGETTFIAAYKHYINVSEFNEDVDSEIETILGKKKMQFFPLIYQLIVCEDSLKD</sequence>
<evidence type="ECO:0000259" key="16">
    <source>
        <dbReference type="PROSITE" id="PS50011"/>
    </source>
</evidence>
<feature type="region of interest" description="Disordered" evidence="15">
    <location>
        <begin position="355"/>
        <end position="376"/>
    </location>
</feature>
<feature type="domain" description="Protein kinase" evidence="16">
    <location>
        <begin position="4"/>
        <end position="260"/>
    </location>
</feature>
<feature type="binding site" evidence="13">
    <location>
        <position position="33"/>
    </location>
    <ligand>
        <name>ATP</name>
        <dbReference type="ChEBI" id="CHEBI:30616"/>
    </ligand>
</feature>
<dbReference type="Pfam" id="PF00069">
    <property type="entry name" value="Pkinase"/>
    <property type="match status" value="1"/>
</dbReference>
<keyword evidence="6" id="KW-0479">Metal-binding</keyword>
<evidence type="ECO:0000313" key="18">
    <source>
        <dbReference type="Proteomes" id="UP001295684"/>
    </source>
</evidence>
<dbReference type="SMART" id="SM00220">
    <property type="entry name" value="S_TKc"/>
    <property type="match status" value="1"/>
</dbReference>
<evidence type="ECO:0000256" key="3">
    <source>
        <dbReference type="ARBA" id="ARBA00012513"/>
    </source>
</evidence>
<evidence type="ECO:0000256" key="11">
    <source>
        <dbReference type="ARBA" id="ARBA00047899"/>
    </source>
</evidence>
<dbReference type="EMBL" id="CAMPGE010008440">
    <property type="protein sequence ID" value="CAI2367339.1"/>
    <property type="molecule type" value="Genomic_DNA"/>
</dbReference>
<feature type="region of interest" description="Disordered" evidence="15">
    <location>
        <begin position="280"/>
        <end position="318"/>
    </location>
</feature>
<dbReference type="PANTHER" id="PTHR44899">
    <property type="entry name" value="CAMK FAMILY PROTEIN KINASE"/>
    <property type="match status" value="1"/>
</dbReference>
<evidence type="ECO:0000256" key="4">
    <source>
        <dbReference type="ARBA" id="ARBA00022527"/>
    </source>
</evidence>
<evidence type="ECO:0000256" key="1">
    <source>
        <dbReference type="ARBA" id="ARBA00001946"/>
    </source>
</evidence>
<protein>
    <recommendedName>
        <fullName evidence="3">non-specific serine/threonine protein kinase</fullName>
        <ecNumber evidence="3">2.7.11.1</ecNumber>
    </recommendedName>
</protein>
<keyword evidence="5" id="KW-0808">Transferase</keyword>
<feature type="compositionally biased region" description="Basic and acidic residues" evidence="15">
    <location>
        <begin position="307"/>
        <end position="318"/>
    </location>
</feature>
<dbReference type="FunFam" id="1.10.510.10:FF:000172">
    <property type="entry name" value="serine/threonine-protein kinase Nek1 isoform X1"/>
    <property type="match status" value="1"/>
</dbReference>
<evidence type="ECO:0000256" key="2">
    <source>
        <dbReference type="ARBA" id="ARBA00010886"/>
    </source>
</evidence>
<comment type="catalytic activity">
    <reaction evidence="11">
        <text>L-threonyl-[protein] + ATP = O-phospho-L-threonyl-[protein] + ADP + H(+)</text>
        <dbReference type="Rhea" id="RHEA:46608"/>
        <dbReference type="Rhea" id="RHEA-COMP:11060"/>
        <dbReference type="Rhea" id="RHEA-COMP:11605"/>
        <dbReference type="ChEBI" id="CHEBI:15378"/>
        <dbReference type="ChEBI" id="CHEBI:30013"/>
        <dbReference type="ChEBI" id="CHEBI:30616"/>
        <dbReference type="ChEBI" id="CHEBI:61977"/>
        <dbReference type="ChEBI" id="CHEBI:456216"/>
        <dbReference type="EC" id="2.7.11.1"/>
    </reaction>
</comment>
<evidence type="ECO:0000256" key="12">
    <source>
        <dbReference type="ARBA" id="ARBA00048679"/>
    </source>
</evidence>
<feature type="compositionally biased region" description="Basic residues" evidence="15">
    <location>
        <begin position="288"/>
        <end position="300"/>
    </location>
</feature>
<dbReference type="AlphaFoldDB" id="A0AAD1UL49"/>
<gene>
    <name evidence="17" type="ORF">ECRASSUSDP1_LOCUS8621</name>
</gene>
<evidence type="ECO:0000256" key="6">
    <source>
        <dbReference type="ARBA" id="ARBA00022723"/>
    </source>
</evidence>
<evidence type="ECO:0000256" key="8">
    <source>
        <dbReference type="ARBA" id="ARBA00022777"/>
    </source>
</evidence>
<keyword evidence="18" id="KW-1185">Reference proteome</keyword>
<evidence type="ECO:0000256" key="7">
    <source>
        <dbReference type="ARBA" id="ARBA00022741"/>
    </source>
</evidence>
<feature type="compositionally biased region" description="Basic and acidic residues" evidence="15">
    <location>
        <begin position="355"/>
        <end position="372"/>
    </location>
</feature>
<dbReference type="FunFam" id="3.30.200.20:FF:000097">
    <property type="entry name" value="Probable serine/threonine-protein kinase nek1"/>
    <property type="match status" value="1"/>
</dbReference>
<dbReference type="PANTHER" id="PTHR44899:SF3">
    <property type="entry name" value="SERINE_THREONINE-PROTEIN KINASE NEK1"/>
    <property type="match status" value="1"/>
</dbReference>
<dbReference type="GO" id="GO:0046872">
    <property type="term" value="F:metal ion binding"/>
    <property type="evidence" value="ECO:0007669"/>
    <property type="project" value="UniProtKB-KW"/>
</dbReference>
<evidence type="ECO:0000256" key="9">
    <source>
        <dbReference type="ARBA" id="ARBA00022840"/>
    </source>
</evidence>
<keyword evidence="9 13" id="KW-0067">ATP-binding</keyword>
<dbReference type="SUPFAM" id="SSF56112">
    <property type="entry name" value="Protein kinase-like (PK-like)"/>
    <property type="match status" value="1"/>
</dbReference>
<dbReference type="Proteomes" id="UP001295684">
    <property type="component" value="Unassembled WGS sequence"/>
</dbReference>
<dbReference type="InterPro" id="IPR008271">
    <property type="entry name" value="Ser/Thr_kinase_AS"/>
</dbReference>
<name>A0AAD1UL49_EUPCR</name>